<gene>
    <name evidence="1" type="ORF">OCBIM_22019930mg</name>
</gene>
<dbReference type="AlphaFoldDB" id="A0A0L8H9F8"/>
<protein>
    <submittedName>
        <fullName evidence="1">Uncharacterized protein</fullName>
    </submittedName>
</protein>
<accession>A0A0L8H9F8</accession>
<dbReference type="EMBL" id="KQ418836">
    <property type="protein sequence ID" value="KOF85699.1"/>
    <property type="molecule type" value="Genomic_DNA"/>
</dbReference>
<sequence>MDVLIMKINKMLVYNHLMRVDTTIEDTDVIICSPSITDYVRPRQNTPLYLLS</sequence>
<evidence type="ECO:0000313" key="1">
    <source>
        <dbReference type="EMBL" id="KOF85699.1"/>
    </source>
</evidence>
<organism evidence="1">
    <name type="scientific">Octopus bimaculoides</name>
    <name type="common">California two-spotted octopus</name>
    <dbReference type="NCBI Taxonomy" id="37653"/>
    <lineage>
        <taxon>Eukaryota</taxon>
        <taxon>Metazoa</taxon>
        <taxon>Spiralia</taxon>
        <taxon>Lophotrochozoa</taxon>
        <taxon>Mollusca</taxon>
        <taxon>Cephalopoda</taxon>
        <taxon>Coleoidea</taxon>
        <taxon>Octopodiformes</taxon>
        <taxon>Octopoda</taxon>
        <taxon>Incirrata</taxon>
        <taxon>Octopodidae</taxon>
        <taxon>Octopus</taxon>
    </lineage>
</organism>
<name>A0A0L8H9F8_OCTBM</name>
<proteinExistence type="predicted"/>
<reference evidence="1" key="1">
    <citation type="submission" date="2015-07" db="EMBL/GenBank/DDBJ databases">
        <title>MeaNS - Measles Nucleotide Surveillance Program.</title>
        <authorList>
            <person name="Tran T."/>
            <person name="Druce J."/>
        </authorList>
    </citation>
    <scope>NUCLEOTIDE SEQUENCE</scope>
    <source>
        <strain evidence="1">UCB-OBI-ISO-001</strain>
        <tissue evidence="1">Gonad</tissue>
    </source>
</reference>